<dbReference type="InterPro" id="IPR022634">
    <property type="entry name" value="DNA_polIII_beta_N"/>
</dbReference>
<comment type="similarity">
    <text evidence="2 9">Belongs to the beta sliding clamp family.</text>
</comment>
<evidence type="ECO:0000259" key="11">
    <source>
        <dbReference type="Pfam" id="PF02767"/>
    </source>
</evidence>
<evidence type="ECO:0000313" key="13">
    <source>
        <dbReference type="EMBL" id="MST55896.1"/>
    </source>
</evidence>
<evidence type="ECO:0000256" key="2">
    <source>
        <dbReference type="ARBA" id="ARBA00010752"/>
    </source>
</evidence>
<evidence type="ECO:0000256" key="6">
    <source>
        <dbReference type="ARBA" id="ARBA00022705"/>
    </source>
</evidence>
<reference evidence="13 14" key="1">
    <citation type="submission" date="2019-08" db="EMBL/GenBank/DDBJ databases">
        <title>In-depth cultivation of the pig gut microbiome towards novel bacterial diversity and tailored functional studies.</title>
        <authorList>
            <person name="Wylensek D."/>
            <person name="Hitch T.C.A."/>
            <person name="Clavel T."/>
        </authorList>
    </citation>
    <scope>NUCLEOTIDE SEQUENCE [LARGE SCALE GENOMIC DNA]</scope>
    <source>
        <strain evidence="13 14">SM-530-WT-4B</strain>
    </source>
</reference>
<evidence type="ECO:0000256" key="9">
    <source>
        <dbReference type="PIRNR" id="PIRNR000804"/>
    </source>
</evidence>
<gene>
    <name evidence="13" type="primary">dnaN</name>
    <name evidence="13" type="ORF">FYJ74_07610</name>
</gene>
<comment type="subunit">
    <text evidence="9">Forms a ring-shaped head-to-tail homodimer around DNA.</text>
</comment>
<evidence type="ECO:0000256" key="8">
    <source>
        <dbReference type="ARBA" id="ARBA00023125"/>
    </source>
</evidence>
<comment type="caution">
    <text evidence="13">The sequence shown here is derived from an EMBL/GenBank/DDBJ whole genome shotgun (WGS) entry which is preliminary data.</text>
</comment>
<dbReference type="InterPro" id="IPR022637">
    <property type="entry name" value="DNA_polIII_beta_cen"/>
</dbReference>
<dbReference type="GO" id="GO:0006271">
    <property type="term" value="P:DNA strand elongation involved in DNA replication"/>
    <property type="evidence" value="ECO:0007669"/>
    <property type="project" value="TreeGrafter"/>
</dbReference>
<evidence type="ECO:0000256" key="3">
    <source>
        <dbReference type="ARBA" id="ARBA00022490"/>
    </source>
</evidence>
<dbReference type="Gene3D" id="3.70.10.10">
    <property type="match status" value="1"/>
</dbReference>
<keyword evidence="7 9" id="KW-0239">DNA-directed DNA polymerase</keyword>
<dbReference type="SMART" id="SM00480">
    <property type="entry name" value="POL3Bc"/>
    <property type="match status" value="1"/>
</dbReference>
<comment type="function">
    <text evidence="9">Confers DNA tethering and processivity to DNA polymerases and other proteins. Acts as a clamp, forming a ring around DNA (a reaction catalyzed by the clamp-loading complex) which diffuses in an ATP-independent manner freely and bidirectionally along dsDNA. Initially characterized for its ability to contact the catalytic subunit of DNA polymerase III (Pol III), a complex, multichain enzyme responsible for most of the replicative synthesis in bacteria; Pol III exhibits 3'-5' exonuclease proofreading activity. The beta chain is required for initiation of replication as well as for processivity of DNA replication.</text>
</comment>
<evidence type="ECO:0000256" key="1">
    <source>
        <dbReference type="ARBA" id="ARBA00004496"/>
    </source>
</evidence>
<keyword evidence="5 9" id="KW-0548">Nucleotidyltransferase</keyword>
<sequence>MKLEIVQNEFMKYWSMAEKVTGTKSTMATLASVLCVADETGVTLNSTDLKTTIRVKAEGVTVLEPGKAILPLKVVGELFKKIVVSPFTVEVDNEKGTINAGRSHYSFTTYNVGDFPDLPSPRAAEEFTRVSAGELSRVLAEGGIAGAPNEDFPKYLSGGLMQIAGGELRVVATDGRRLSLSKTVIENADAESSAREMLLPLKSLEEYQRILTSFSPDQEVEVLQDGAVTYFNMPGVQYSVRCIDSKFPNYERILSNTSTTQMQAERAGFMQALDRINIVVGDNSRVVILTLSPGAGMELSGRAPEIGEANESVDASISGEPLKVAFNVGYLMAGIKAFHGSDVTLAFNGAEGQMMITRPGGTDFIYMLMPIKLKSMDASETAGES</sequence>
<dbReference type="InterPro" id="IPR046938">
    <property type="entry name" value="DNA_clamp_sf"/>
</dbReference>
<dbReference type="Pfam" id="PF02768">
    <property type="entry name" value="DNA_pol3_beta_3"/>
    <property type="match status" value="1"/>
</dbReference>
<evidence type="ECO:0000259" key="12">
    <source>
        <dbReference type="Pfam" id="PF02768"/>
    </source>
</evidence>
<keyword evidence="6 9" id="KW-0235">DNA replication</keyword>
<dbReference type="PANTHER" id="PTHR30478">
    <property type="entry name" value="DNA POLYMERASE III SUBUNIT BETA"/>
    <property type="match status" value="1"/>
</dbReference>
<keyword evidence="14" id="KW-1185">Reference proteome</keyword>
<dbReference type="InterPro" id="IPR001001">
    <property type="entry name" value="DNA_polIII_beta"/>
</dbReference>
<dbReference type="InterPro" id="IPR022635">
    <property type="entry name" value="DNA_polIII_beta_C"/>
</dbReference>
<dbReference type="NCBIfam" id="TIGR00663">
    <property type="entry name" value="dnan"/>
    <property type="match status" value="1"/>
</dbReference>
<protein>
    <recommendedName>
        <fullName evidence="9">Beta sliding clamp</fullName>
    </recommendedName>
</protein>
<dbReference type="PANTHER" id="PTHR30478:SF0">
    <property type="entry name" value="BETA SLIDING CLAMP"/>
    <property type="match status" value="1"/>
</dbReference>
<dbReference type="GO" id="GO:0005737">
    <property type="term" value="C:cytoplasm"/>
    <property type="evidence" value="ECO:0007669"/>
    <property type="project" value="UniProtKB-SubCell"/>
</dbReference>
<evidence type="ECO:0000313" key="14">
    <source>
        <dbReference type="Proteomes" id="UP000473699"/>
    </source>
</evidence>
<feature type="domain" description="DNA polymerase III beta sliding clamp central" evidence="11">
    <location>
        <begin position="148"/>
        <end position="249"/>
    </location>
</feature>
<dbReference type="GO" id="GO:0003887">
    <property type="term" value="F:DNA-directed DNA polymerase activity"/>
    <property type="evidence" value="ECO:0007669"/>
    <property type="project" value="UniProtKB-UniRule"/>
</dbReference>
<dbReference type="EMBL" id="VUNH01000007">
    <property type="protein sequence ID" value="MST55896.1"/>
    <property type="molecule type" value="Genomic_DNA"/>
</dbReference>
<dbReference type="GO" id="GO:0003677">
    <property type="term" value="F:DNA binding"/>
    <property type="evidence" value="ECO:0007669"/>
    <property type="project" value="UniProtKB-UniRule"/>
</dbReference>
<dbReference type="SUPFAM" id="SSF55979">
    <property type="entry name" value="DNA clamp"/>
    <property type="match status" value="3"/>
</dbReference>
<dbReference type="GO" id="GO:0009360">
    <property type="term" value="C:DNA polymerase III complex"/>
    <property type="evidence" value="ECO:0007669"/>
    <property type="project" value="InterPro"/>
</dbReference>
<keyword evidence="3 9" id="KW-0963">Cytoplasm</keyword>
<dbReference type="Pfam" id="PF00712">
    <property type="entry name" value="DNA_pol3_beta"/>
    <property type="match status" value="1"/>
</dbReference>
<dbReference type="Proteomes" id="UP000473699">
    <property type="component" value="Unassembled WGS sequence"/>
</dbReference>
<keyword evidence="8" id="KW-0238">DNA-binding</keyword>
<feature type="domain" description="DNA polymerase III beta sliding clamp C-terminal" evidence="12">
    <location>
        <begin position="252"/>
        <end position="371"/>
    </location>
</feature>
<organism evidence="13 14">
    <name type="scientific">Pyramidobacter porci</name>
    <dbReference type="NCBI Taxonomy" id="2605789"/>
    <lineage>
        <taxon>Bacteria</taxon>
        <taxon>Thermotogati</taxon>
        <taxon>Synergistota</taxon>
        <taxon>Synergistia</taxon>
        <taxon>Synergistales</taxon>
        <taxon>Dethiosulfovibrionaceae</taxon>
        <taxon>Pyramidobacter</taxon>
    </lineage>
</organism>
<name>A0A6L5YC34_9BACT</name>
<dbReference type="Gene3D" id="3.10.150.10">
    <property type="entry name" value="DNA Polymerase III, subunit A, domain 2"/>
    <property type="match status" value="1"/>
</dbReference>
<evidence type="ECO:0000259" key="10">
    <source>
        <dbReference type="Pfam" id="PF00712"/>
    </source>
</evidence>
<accession>A0A6L5YC34</accession>
<comment type="subcellular location">
    <subcellularLocation>
        <location evidence="1 9">Cytoplasm</location>
    </subcellularLocation>
</comment>
<dbReference type="AlphaFoldDB" id="A0A6L5YC34"/>
<dbReference type="Pfam" id="PF02767">
    <property type="entry name" value="DNA_pol3_beta_2"/>
    <property type="match status" value="1"/>
</dbReference>
<dbReference type="PIRSF" id="PIRSF000804">
    <property type="entry name" value="DNA_pol_III_b"/>
    <property type="match status" value="1"/>
</dbReference>
<evidence type="ECO:0000256" key="5">
    <source>
        <dbReference type="ARBA" id="ARBA00022695"/>
    </source>
</evidence>
<proteinExistence type="inferred from homology"/>
<evidence type="ECO:0000256" key="4">
    <source>
        <dbReference type="ARBA" id="ARBA00022679"/>
    </source>
</evidence>
<evidence type="ECO:0000256" key="7">
    <source>
        <dbReference type="ARBA" id="ARBA00022932"/>
    </source>
</evidence>
<keyword evidence="4 9" id="KW-0808">Transferase</keyword>
<dbReference type="GO" id="GO:0008408">
    <property type="term" value="F:3'-5' exonuclease activity"/>
    <property type="evidence" value="ECO:0007669"/>
    <property type="project" value="InterPro"/>
</dbReference>
<feature type="domain" description="DNA polymerase III beta sliding clamp N-terminal" evidence="10">
    <location>
        <begin position="1"/>
        <end position="119"/>
    </location>
</feature>
<dbReference type="CDD" id="cd00140">
    <property type="entry name" value="beta_clamp"/>
    <property type="match status" value="1"/>
</dbReference>
<dbReference type="RefSeq" id="WP_154528981.1">
    <property type="nucleotide sequence ID" value="NZ_JAXDZJ010000058.1"/>
</dbReference>